<dbReference type="NCBIfam" id="NF038041">
    <property type="entry name" value="fim_Mfa1_fam"/>
    <property type="match status" value="1"/>
</dbReference>
<dbReference type="AlphaFoldDB" id="A0A921I4H6"/>
<dbReference type="InterPro" id="IPR029140">
    <property type="entry name" value="Mfa1_C"/>
</dbReference>
<dbReference type="Pfam" id="PF15495">
    <property type="entry name" value="Fimbrillin_C"/>
    <property type="match status" value="1"/>
</dbReference>
<reference evidence="3" key="1">
    <citation type="journal article" date="2021" name="PeerJ">
        <title>Extensive microbial diversity within the chicken gut microbiome revealed by metagenomics and culture.</title>
        <authorList>
            <person name="Gilroy R."/>
            <person name="Ravi A."/>
            <person name="Getino M."/>
            <person name="Pursley I."/>
            <person name="Horton D.L."/>
            <person name="Alikhan N.F."/>
            <person name="Baker D."/>
            <person name="Gharbi K."/>
            <person name="Hall N."/>
            <person name="Watson M."/>
            <person name="Adriaenssens E.M."/>
            <person name="Foster-Nyarko E."/>
            <person name="Jarju S."/>
            <person name="Secka A."/>
            <person name="Antonio M."/>
            <person name="Oren A."/>
            <person name="Chaudhuri R.R."/>
            <person name="La Ragione R."/>
            <person name="Hildebrand F."/>
            <person name="Pallen M.J."/>
        </authorList>
    </citation>
    <scope>NUCLEOTIDE SEQUENCE</scope>
    <source>
        <strain evidence="3">CHK154-13316</strain>
    </source>
</reference>
<keyword evidence="1" id="KW-0732">Signal</keyword>
<feature type="chain" id="PRO_5037599354" evidence="1">
    <location>
        <begin position="19"/>
        <end position="570"/>
    </location>
</feature>
<evidence type="ECO:0000313" key="3">
    <source>
        <dbReference type="EMBL" id="HJG11130.1"/>
    </source>
</evidence>
<comment type="caution">
    <text evidence="3">The sequence shown here is derived from an EMBL/GenBank/DDBJ whole genome shotgun (WGS) entry which is preliminary data.</text>
</comment>
<feature type="signal peptide" evidence="1">
    <location>
        <begin position="1"/>
        <end position="18"/>
    </location>
</feature>
<evidence type="ECO:0000259" key="2">
    <source>
        <dbReference type="Pfam" id="PF15495"/>
    </source>
</evidence>
<protein>
    <submittedName>
        <fullName evidence="3">Mfa1 family fimbria major subunit</fullName>
    </submittedName>
</protein>
<gene>
    <name evidence="3" type="ORF">K8V07_04305</name>
</gene>
<name>A0A921I4H6_9BACE</name>
<dbReference type="EMBL" id="DYVL01000057">
    <property type="protein sequence ID" value="HJG11130.1"/>
    <property type="molecule type" value="Genomic_DNA"/>
</dbReference>
<evidence type="ECO:0000313" key="4">
    <source>
        <dbReference type="Proteomes" id="UP000747074"/>
    </source>
</evidence>
<proteinExistence type="predicted"/>
<feature type="domain" description="Minor fimbrium subunit Mfa1 C-terminal" evidence="2">
    <location>
        <begin position="485"/>
        <end position="565"/>
    </location>
</feature>
<sequence length="570" mass="63205">MKKSWSKILAGALCFALAACNNDDIATVNDGDVENGVYMRFRLELPQTTRSVTDTGAGDDYVTSNGGIEIGTDNENKVTKGVLVVLTTPDRKFVASSYVRGTDGTEGADASTYTMGLSETALRGQAGKEVLVYAFCNPTDDLIEKANKFNSGELLTVGNATCKLSGAENIEICTGGKFLMANAVLLSRELPDSFSGYKTKESAYPLGTVKVERAVARFDYKQGPSDSENGDRATATYHVLKNSEGKPMVQVQLTDAALLNMSKEFYYLRRTCLQDGNGNADYTKFDLCGLETTNNYVVDYDFDDKISYTGSEDLTGNFFYNLGRFTDNGNSWISGQFDTNSEWEWVKLRDIINKGENDSNNWQDAPDGIDKTGYRIWRYVTENTIPSPRRQMNGISTGIVFKGHIIATDNNPVVRAAMAQREPLYVYNNALYIQSMFAGLSENTAVKNDYNAVMAAAGNGRPTDKMWTDHGFTIYTPNNNGEYEVFYYYWNRHNNNAMPAEMGIMEFAVVRNNVYKLCVDKISILGHPADPGKDPDPVDPNEPDENSDVYFTVSVQVLPWVVRVNSITFD</sequence>
<dbReference type="InterPro" id="IPR047786">
    <property type="entry name" value="Mfa1_fim"/>
</dbReference>
<organism evidence="3 4">
    <name type="scientific">Bacteroides xylanisolvens</name>
    <dbReference type="NCBI Taxonomy" id="371601"/>
    <lineage>
        <taxon>Bacteria</taxon>
        <taxon>Pseudomonadati</taxon>
        <taxon>Bacteroidota</taxon>
        <taxon>Bacteroidia</taxon>
        <taxon>Bacteroidales</taxon>
        <taxon>Bacteroidaceae</taxon>
        <taxon>Bacteroides</taxon>
    </lineage>
</organism>
<dbReference type="PROSITE" id="PS51257">
    <property type="entry name" value="PROKAR_LIPOPROTEIN"/>
    <property type="match status" value="1"/>
</dbReference>
<accession>A0A921I4H6</accession>
<dbReference type="Proteomes" id="UP000747074">
    <property type="component" value="Unassembled WGS sequence"/>
</dbReference>
<reference evidence="3" key="2">
    <citation type="submission" date="2021-09" db="EMBL/GenBank/DDBJ databases">
        <authorList>
            <person name="Gilroy R."/>
        </authorList>
    </citation>
    <scope>NUCLEOTIDE SEQUENCE</scope>
    <source>
        <strain evidence="3">CHK154-13316</strain>
    </source>
</reference>
<dbReference type="GO" id="GO:0009418">
    <property type="term" value="C:pilus shaft"/>
    <property type="evidence" value="ECO:0007669"/>
    <property type="project" value="InterPro"/>
</dbReference>
<evidence type="ECO:0000256" key="1">
    <source>
        <dbReference type="SAM" id="SignalP"/>
    </source>
</evidence>
<dbReference type="Gene3D" id="2.60.40.3690">
    <property type="match status" value="1"/>
</dbReference>
<dbReference type="CDD" id="cd13120">
    <property type="entry name" value="BF2867_like_N"/>
    <property type="match status" value="1"/>
</dbReference>